<keyword evidence="3" id="KW-1185">Reference proteome</keyword>
<evidence type="ECO:0000313" key="2">
    <source>
        <dbReference type="EMBL" id="EED87050.1"/>
    </source>
</evidence>
<dbReference type="RefSeq" id="XP_002296655.1">
    <property type="nucleotide sequence ID" value="XM_002296619.1"/>
</dbReference>
<dbReference type="InParanoid" id="B8LC84"/>
<dbReference type="HOGENOM" id="CLU_027924_0_0_1"/>
<feature type="compositionally biased region" description="Polar residues" evidence="1">
    <location>
        <begin position="113"/>
        <end position="130"/>
    </location>
</feature>
<accession>B8LC84</accession>
<dbReference type="GO" id="GO:0005884">
    <property type="term" value="C:actin filament"/>
    <property type="evidence" value="ECO:0000318"/>
    <property type="project" value="GO_Central"/>
</dbReference>
<name>B8LC84_THAPS</name>
<feature type="compositionally biased region" description="Polar residues" evidence="1">
    <location>
        <begin position="64"/>
        <end position="73"/>
    </location>
</feature>
<feature type="non-terminal residue" evidence="2">
    <location>
        <position position="662"/>
    </location>
</feature>
<feature type="compositionally biased region" description="Basic residues" evidence="1">
    <location>
        <begin position="134"/>
        <end position="145"/>
    </location>
</feature>
<dbReference type="PaxDb" id="35128-Thaps263840"/>
<dbReference type="EMBL" id="DS999416">
    <property type="protein sequence ID" value="EED87050.1"/>
    <property type="molecule type" value="Genomic_DNA"/>
</dbReference>
<protein>
    <submittedName>
        <fullName evidence="2">Uncharacterized protein</fullName>
    </submittedName>
</protein>
<feature type="compositionally biased region" description="Pro residues" evidence="1">
    <location>
        <begin position="20"/>
        <end position="45"/>
    </location>
</feature>
<dbReference type="Proteomes" id="UP000001449">
    <property type="component" value="Chromosome 11"/>
</dbReference>
<dbReference type="GO" id="GO:0030041">
    <property type="term" value="P:actin filament polymerization"/>
    <property type="evidence" value="ECO:0000318"/>
    <property type="project" value="GO_Central"/>
</dbReference>
<evidence type="ECO:0000313" key="3">
    <source>
        <dbReference type="Proteomes" id="UP000001449"/>
    </source>
</evidence>
<evidence type="ECO:0000256" key="1">
    <source>
        <dbReference type="SAM" id="MobiDB-lite"/>
    </source>
</evidence>
<sequence>MHGGRGGRSGRGDYYTFANQPPPPPQPGHWPYFPPPPQAPIPPNQPYLGPGTSLRAANPHTILPTVNDTTTTDVGEFTLVDGKHSFSPSKKAKESEPTSNTNNSSTNRFDPLSATSESATTAEPVSTANESPKRGTKKRKSKQTRKNNGEDHFTEAMEQARQGGNTADRGETTRRSDDNGRQRKGKGARKPTLDHQHLSPNPIMIRKPTEEQARAYGAIVGKSTVSWDDLEDVIRVDGRDAAMSLLIALALVGNGKRVPPEMTTHRCDPKKAYLYLLGENQVNLMKMFNNEEYGNLKRKVINVWDNTTTTGLRQDLVPVEYPKLFRTYQRDEWQTDHPRREILLEMMERTVDHWYCGDKGVIMDSVGQLTTSAIRNLLADRDGIFQHFNSGNRAQLIVYRPPYLVTNEALDIKLTQMEREGTIVPMNELGDILRKQLTSPAEAKRELLDLLTTYVLEKIPSMSKREAMQTLEHETDEFLMSLLKPESMITHINVERERMRTLPRPRKQSRGKIWGSGKHQSYEEQSYVMRVVTRTQAGTANLKGEILRHLMDVFHAIGYQHGHTFSLQPYQNNSGKDPIGMSSATPELDVLEEHYLGGIGQPTQHGDNTQWKVFRFRCTSSIGLERLCAGELKRAGTHWANFDKVAAELNIWLFPVKMLRRL</sequence>
<feature type="compositionally biased region" description="Low complexity" evidence="1">
    <location>
        <begin position="98"/>
        <end position="107"/>
    </location>
</feature>
<organism evidence="2 3">
    <name type="scientific">Thalassiosira pseudonana</name>
    <name type="common">Marine diatom</name>
    <name type="synonym">Cyclotella nana</name>
    <dbReference type="NCBI Taxonomy" id="35128"/>
    <lineage>
        <taxon>Eukaryota</taxon>
        <taxon>Sar</taxon>
        <taxon>Stramenopiles</taxon>
        <taxon>Ochrophyta</taxon>
        <taxon>Bacillariophyta</taxon>
        <taxon>Coscinodiscophyceae</taxon>
        <taxon>Thalassiosirophycidae</taxon>
        <taxon>Thalassiosirales</taxon>
        <taxon>Thalassiosiraceae</taxon>
        <taxon>Thalassiosira</taxon>
    </lineage>
</organism>
<proteinExistence type="predicted"/>
<feature type="compositionally biased region" description="Basic and acidic residues" evidence="1">
    <location>
        <begin position="168"/>
        <end position="181"/>
    </location>
</feature>
<feature type="region of interest" description="Disordered" evidence="1">
    <location>
        <begin position="1"/>
        <end position="201"/>
    </location>
</feature>
<dbReference type="KEGG" id="tps:THAPSDRAFT_263840"/>
<dbReference type="AlphaFoldDB" id="B8LC84"/>
<dbReference type="GeneID" id="7445431"/>
<reference evidence="2 3" key="2">
    <citation type="journal article" date="2008" name="Nature">
        <title>The Phaeodactylum genome reveals the evolutionary history of diatom genomes.</title>
        <authorList>
            <person name="Bowler C."/>
            <person name="Allen A.E."/>
            <person name="Badger J.H."/>
            <person name="Grimwood J."/>
            <person name="Jabbari K."/>
            <person name="Kuo A."/>
            <person name="Maheswari U."/>
            <person name="Martens C."/>
            <person name="Maumus F."/>
            <person name="Otillar R.P."/>
            <person name="Rayko E."/>
            <person name="Salamov A."/>
            <person name="Vandepoele K."/>
            <person name="Beszteri B."/>
            <person name="Gruber A."/>
            <person name="Heijde M."/>
            <person name="Katinka M."/>
            <person name="Mock T."/>
            <person name="Valentin K."/>
            <person name="Verret F."/>
            <person name="Berges J.A."/>
            <person name="Brownlee C."/>
            <person name="Cadoret J.P."/>
            <person name="Chiovitti A."/>
            <person name="Choi C.J."/>
            <person name="Coesel S."/>
            <person name="De Martino A."/>
            <person name="Detter J.C."/>
            <person name="Durkin C."/>
            <person name="Falciatore A."/>
            <person name="Fournet J."/>
            <person name="Haruta M."/>
            <person name="Huysman M.J."/>
            <person name="Jenkins B.D."/>
            <person name="Jiroutova K."/>
            <person name="Jorgensen R.E."/>
            <person name="Joubert Y."/>
            <person name="Kaplan A."/>
            <person name="Kroger N."/>
            <person name="Kroth P.G."/>
            <person name="La Roche J."/>
            <person name="Lindquist E."/>
            <person name="Lommer M."/>
            <person name="Martin-Jezequel V."/>
            <person name="Lopez P.J."/>
            <person name="Lucas S."/>
            <person name="Mangogna M."/>
            <person name="McGinnis K."/>
            <person name="Medlin L.K."/>
            <person name="Montsant A."/>
            <person name="Oudot-Le Secq M.P."/>
            <person name="Napoli C."/>
            <person name="Obornik M."/>
            <person name="Parker M.S."/>
            <person name="Petit J.L."/>
            <person name="Porcel B.M."/>
            <person name="Poulsen N."/>
            <person name="Robison M."/>
            <person name="Rychlewski L."/>
            <person name="Rynearson T.A."/>
            <person name="Schmutz J."/>
            <person name="Shapiro H."/>
            <person name="Siaut M."/>
            <person name="Stanley M."/>
            <person name="Sussman M.R."/>
            <person name="Taylor A.R."/>
            <person name="Vardi A."/>
            <person name="von Dassow P."/>
            <person name="Vyverman W."/>
            <person name="Willis A."/>
            <person name="Wyrwicz L.S."/>
            <person name="Rokhsar D.S."/>
            <person name="Weissenbach J."/>
            <person name="Armbrust E.V."/>
            <person name="Green B.R."/>
            <person name="Van de Peer Y."/>
            <person name="Grigoriev I.V."/>
        </authorList>
    </citation>
    <scope>NUCLEOTIDE SEQUENCE [LARGE SCALE GENOMIC DNA]</scope>
    <source>
        <strain evidence="2 3">CCMP1335</strain>
    </source>
</reference>
<reference evidence="2 3" key="1">
    <citation type="journal article" date="2004" name="Science">
        <title>The genome of the diatom Thalassiosira pseudonana: ecology, evolution, and metabolism.</title>
        <authorList>
            <person name="Armbrust E.V."/>
            <person name="Berges J.A."/>
            <person name="Bowler C."/>
            <person name="Green B.R."/>
            <person name="Martinez D."/>
            <person name="Putnam N.H."/>
            <person name="Zhou S."/>
            <person name="Allen A.E."/>
            <person name="Apt K.E."/>
            <person name="Bechner M."/>
            <person name="Brzezinski M.A."/>
            <person name="Chaal B.K."/>
            <person name="Chiovitti A."/>
            <person name="Davis A.K."/>
            <person name="Demarest M.S."/>
            <person name="Detter J.C."/>
            <person name="Glavina T."/>
            <person name="Goodstein D."/>
            <person name="Hadi M.Z."/>
            <person name="Hellsten U."/>
            <person name="Hildebrand M."/>
            <person name="Jenkins B.D."/>
            <person name="Jurka J."/>
            <person name="Kapitonov V.V."/>
            <person name="Kroger N."/>
            <person name="Lau W.W."/>
            <person name="Lane T.W."/>
            <person name="Larimer F.W."/>
            <person name="Lippmeier J.C."/>
            <person name="Lucas S."/>
            <person name="Medina M."/>
            <person name="Montsant A."/>
            <person name="Obornik M."/>
            <person name="Parker M.S."/>
            <person name="Palenik B."/>
            <person name="Pazour G.J."/>
            <person name="Richardson P.M."/>
            <person name="Rynearson T.A."/>
            <person name="Saito M.A."/>
            <person name="Schwartz D.C."/>
            <person name="Thamatrakoln K."/>
            <person name="Valentin K."/>
            <person name="Vardi A."/>
            <person name="Wilkerson F.P."/>
            <person name="Rokhsar D.S."/>
        </authorList>
    </citation>
    <scope>NUCLEOTIDE SEQUENCE [LARGE SCALE GENOMIC DNA]</scope>
    <source>
        <strain evidence="2 3">CCMP1335</strain>
    </source>
</reference>
<gene>
    <name evidence="2" type="ORF">THAPSDRAFT_263840</name>
</gene>